<keyword evidence="9" id="KW-1185">Reference proteome</keyword>
<dbReference type="GO" id="GO:0046789">
    <property type="term" value="F:host cell surface receptor binding"/>
    <property type="evidence" value="ECO:0007669"/>
    <property type="project" value="InterPro"/>
</dbReference>
<keyword evidence="6" id="KW-0946">Virion</keyword>
<keyword evidence="5" id="KW-1152">Outer capsid protein</keyword>
<dbReference type="SUPFAM" id="SSF49818">
    <property type="entry name" value="Viral protein domain"/>
    <property type="match status" value="1"/>
</dbReference>
<evidence type="ECO:0000256" key="4">
    <source>
        <dbReference type="ARBA" id="ARBA00022561"/>
    </source>
</evidence>
<evidence type="ECO:0000313" key="9">
    <source>
        <dbReference type="Proteomes" id="UP000103080"/>
    </source>
</evidence>
<dbReference type="PRINTS" id="PR00903">
    <property type="entry name" value="VP7CAPSID"/>
</dbReference>
<dbReference type="GO" id="GO:0005198">
    <property type="term" value="F:structural molecule activity"/>
    <property type="evidence" value="ECO:0007669"/>
    <property type="project" value="InterPro"/>
</dbReference>
<dbReference type="Proteomes" id="UP000103080">
    <property type="component" value="Genome"/>
</dbReference>
<dbReference type="InterPro" id="IPR008980">
    <property type="entry name" value="Capsid_hemagglutn"/>
</dbReference>
<organism evidence="8 9">
    <name type="scientific">Wallal virus</name>
    <dbReference type="NCBI Taxonomy" id="40061"/>
    <lineage>
        <taxon>Viruses</taxon>
        <taxon>Riboviria</taxon>
        <taxon>Orthornavirae</taxon>
        <taxon>Duplornaviricota</taxon>
        <taxon>Resentoviricetes</taxon>
        <taxon>Reovirales</taxon>
        <taxon>Sedoreoviridae</taxon>
        <taxon>Orbivirus</taxon>
        <taxon>Orbivirus betamitchellense</taxon>
    </lineage>
</organism>
<name>U3RCS7_9REOV</name>
<dbReference type="InterPro" id="IPR023176">
    <property type="entry name" value="Orbi_VP7_capsid_N"/>
</dbReference>
<dbReference type="InterPro" id="IPR001803">
    <property type="entry name" value="Orbi_VP7_capsid"/>
</dbReference>
<reference evidence="8 9" key="1">
    <citation type="journal article" date="2014" name="Virology">
        <title>Enhanced arbovirus surveillance with deep sequencing: Identification of novel rhabdoviruses and bunyaviruses in Australian mosquitoes.</title>
        <authorList>
            <person name="Coffey L.L."/>
            <person name="Page B.L."/>
            <person name="Greninger A.L."/>
            <person name="Herring B.L."/>
            <person name="Russell R.C."/>
            <person name="Doggett S.L."/>
            <person name="Haniotis J."/>
            <person name="Wang C."/>
            <person name="Deng X."/>
            <person name="Delwart E.L."/>
        </authorList>
    </citation>
    <scope>NUCLEOTIDE SEQUENCE [LARGE SCALE GENOMIC DNA]</scope>
    <source>
        <strain evidence="8">927</strain>
    </source>
</reference>
<dbReference type="GO" id="GO:0019031">
    <property type="term" value="C:viral envelope"/>
    <property type="evidence" value="ECO:0007669"/>
    <property type="project" value="InterPro"/>
</dbReference>
<evidence type="ECO:0000313" key="8">
    <source>
        <dbReference type="EMBL" id="AGX00993.1"/>
    </source>
</evidence>
<accession>U3RCS7</accession>
<proteinExistence type="inferred from homology"/>
<keyword evidence="7" id="KW-0325">Glycoprotein</keyword>
<sequence length="350" mass="38006">MDATVTRALAILDAIITSHEPRVNSEAGVLEVLGIAINRYNGMTGRAVSLRPVTQEDRNNSFFMCLDVVLSALNINIGQISNDYNQNLQTIAVLASIEIPYTTKAATTVAQITGEAATWGPDRQPNGMFALTENVIQEGRYFQNQNAQITVAYVDSRKAQVSLAANSAGNIHAVLVPPGTEIVMAYFIWRRYGVFSDVNGAAVASPPGLALTIDQVPMRPGFIVAWNGQAPIGVANNANQIGMIQIESLWHTSLDKTLNQVPTLGAQIFNAYAYRSPTWHALRTSIFNQTTLPNLLPPIHPPSDRNELMTIVLVSKLADVYTALRPQFHVMGVQAAAGPVTRANIRAAYR</sequence>
<protein>
    <recommendedName>
        <fullName evidence="3">Core protein VP7</fullName>
    </recommendedName>
</protein>
<dbReference type="Gene3D" id="2.60.120.170">
    <property type="match status" value="1"/>
</dbReference>
<evidence type="ECO:0000256" key="7">
    <source>
        <dbReference type="ARBA" id="ARBA00023180"/>
    </source>
</evidence>
<evidence type="ECO:0000256" key="5">
    <source>
        <dbReference type="ARBA" id="ARBA00022770"/>
    </source>
</evidence>
<dbReference type="EMBL" id="KF234265">
    <property type="protein sequence ID" value="AGX00993.1"/>
    <property type="molecule type" value="Genomic_RNA"/>
</dbReference>
<comment type="subcellular location">
    <subcellularLocation>
        <location evidence="1">Virion</location>
    </subcellularLocation>
</comment>
<dbReference type="OrthoDB" id="10258at10239"/>
<dbReference type="SUPFAM" id="SSF48345">
    <property type="entry name" value="A virus capsid protein alpha-helical domain"/>
    <property type="match status" value="1"/>
</dbReference>
<dbReference type="RefSeq" id="YP_008658420.1">
    <property type="nucleotide sequence ID" value="NC_022557.1"/>
</dbReference>
<dbReference type="Pfam" id="PF00897">
    <property type="entry name" value="Orbi_VP7"/>
    <property type="match status" value="1"/>
</dbReference>
<dbReference type="GO" id="GO:0019064">
    <property type="term" value="P:fusion of virus membrane with host plasma membrane"/>
    <property type="evidence" value="ECO:0007669"/>
    <property type="project" value="InterPro"/>
</dbReference>
<evidence type="ECO:0000256" key="3">
    <source>
        <dbReference type="ARBA" id="ARBA00021788"/>
    </source>
</evidence>
<evidence type="ECO:0000256" key="2">
    <source>
        <dbReference type="ARBA" id="ARBA00009906"/>
    </source>
</evidence>
<keyword evidence="4" id="KW-0167">Capsid protein</keyword>
<evidence type="ECO:0000256" key="1">
    <source>
        <dbReference type="ARBA" id="ARBA00004328"/>
    </source>
</evidence>
<dbReference type="KEGG" id="vg:17165471"/>
<evidence type="ECO:0000256" key="6">
    <source>
        <dbReference type="ARBA" id="ARBA00022844"/>
    </source>
</evidence>
<dbReference type="InterPro" id="IPR023178">
    <property type="entry name" value="Orbi_VP7_capsid_C"/>
</dbReference>
<dbReference type="GeneID" id="17165471"/>
<comment type="similarity">
    <text evidence="2">Belongs to the orbivirus VP7 family.</text>
</comment>
<dbReference type="InterPro" id="IPR008935">
    <property type="entry name" value="Virus_capsid_a-hlx_vir"/>
</dbReference>
<dbReference type="GO" id="GO:0039624">
    <property type="term" value="C:viral outer capsid"/>
    <property type="evidence" value="ECO:0007669"/>
    <property type="project" value="UniProtKB-KW"/>
</dbReference>
<dbReference type="Gene3D" id="1.10.250.10">
    <property type="entry name" value="Bluetongue Virus 10, subunit 1, domain 1"/>
    <property type="match status" value="1"/>
</dbReference>
<dbReference type="Gene3D" id="1.10.170.10">
    <property type="entry name" value="Bluetongue Virus 10, subunit 1, domain 3"/>
    <property type="match status" value="1"/>
</dbReference>